<feature type="transmembrane region" description="Helical" evidence="1">
    <location>
        <begin position="167"/>
        <end position="186"/>
    </location>
</feature>
<keyword evidence="1" id="KW-0472">Membrane</keyword>
<keyword evidence="1" id="KW-1133">Transmembrane helix</keyword>
<dbReference type="Proteomes" id="UP000248079">
    <property type="component" value="Unassembled WGS sequence"/>
</dbReference>
<dbReference type="RefSeq" id="WP_110359728.1">
    <property type="nucleotide sequence ID" value="NZ_QFLI01000002.1"/>
</dbReference>
<protein>
    <submittedName>
        <fullName evidence="2">Uncharacterized protein</fullName>
    </submittedName>
</protein>
<evidence type="ECO:0000256" key="1">
    <source>
        <dbReference type="SAM" id="Phobius"/>
    </source>
</evidence>
<proteinExistence type="predicted"/>
<feature type="transmembrane region" description="Helical" evidence="1">
    <location>
        <begin position="132"/>
        <end position="155"/>
    </location>
</feature>
<feature type="transmembrane region" description="Helical" evidence="1">
    <location>
        <begin position="198"/>
        <end position="218"/>
    </location>
</feature>
<name>A0A2V4ADI6_9BACT</name>
<comment type="caution">
    <text evidence="2">The sequence shown here is derived from an EMBL/GenBank/DDBJ whole genome shotgun (WGS) entry which is preliminary data.</text>
</comment>
<feature type="transmembrane region" description="Helical" evidence="1">
    <location>
        <begin position="6"/>
        <end position="23"/>
    </location>
</feature>
<feature type="transmembrane region" description="Helical" evidence="1">
    <location>
        <begin position="30"/>
        <end position="48"/>
    </location>
</feature>
<dbReference type="OrthoDB" id="1047589at2"/>
<sequence>MQLLIILLFILAFASFALHITLIKRWLVQFVILAVLGLGFYFAYPYAIEQSYTSFRTTIDNQQIVSNFLVLQIIECIMGLLFCIFLIRDFYKERTIAIFRYFKLFPGIVILPALFYAENIVFITIHGLNFQFLAVLIAIIVPLFIFGLIKLISWLIPEYDLRLELKFILHILQLVLSVVISVKLFALPVNSSVGEMNYIPLTVLLVLLLVMGRIGVYLHHRKMNKLIKSKL</sequence>
<keyword evidence="3" id="KW-1185">Reference proteome</keyword>
<gene>
    <name evidence="2" type="ORF">DF185_05465</name>
</gene>
<evidence type="ECO:0000313" key="3">
    <source>
        <dbReference type="Proteomes" id="UP000248079"/>
    </source>
</evidence>
<reference evidence="2 3" key="1">
    <citation type="submission" date="2018-05" db="EMBL/GenBank/DDBJ databases">
        <title>Marinifilum breve JC075T sp. nov., a marine bacterium isolated from Yongle Blue Hole in the South China Sea.</title>
        <authorList>
            <person name="Fu T."/>
        </authorList>
    </citation>
    <scope>NUCLEOTIDE SEQUENCE [LARGE SCALE GENOMIC DNA]</scope>
    <source>
        <strain evidence="2 3">JC075</strain>
    </source>
</reference>
<dbReference type="AlphaFoldDB" id="A0A2V4ADI6"/>
<dbReference type="EMBL" id="QFLI01000002">
    <property type="protein sequence ID" value="PXY02094.1"/>
    <property type="molecule type" value="Genomic_DNA"/>
</dbReference>
<organism evidence="2 3">
    <name type="scientific">Marinifilum breve</name>
    <dbReference type="NCBI Taxonomy" id="2184082"/>
    <lineage>
        <taxon>Bacteria</taxon>
        <taxon>Pseudomonadati</taxon>
        <taxon>Bacteroidota</taxon>
        <taxon>Bacteroidia</taxon>
        <taxon>Marinilabiliales</taxon>
        <taxon>Marinifilaceae</taxon>
    </lineage>
</organism>
<accession>A0A2V4ADI6</accession>
<feature type="transmembrane region" description="Helical" evidence="1">
    <location>
        <begin position="68"/>
        <end position="87"/>
    </location>
</feature>
<evidence type="ECO:0000313" key="2">
    <source>
        <dbReference type="EMBL" id="PXY02094.1"/>
    </source>
</evidence>
<keyword evidence="1" id="KW-0812">Transmembrane</keyword>